<feature type="transmembrane region" description="Helical" evidence="2">
    <location>
        <begin position="300"/>
        <end position="322"/>
    </location>
</feature>
<evidence type="ECO:0000256" key="2">
    <source>
        <dbReference type="SAM" id="Phobius"/>
    </source>
</evidence>
<keyword evidence="2" id="KW-0472">Membrane</keyword>
<feature type="compositionally biased region" description="Basic residues" evidence="1">
    <location>
        <begin position="116"/>
        <end position="126"/>
    </location>
</feature>
<feature type="transmembrane region" description="Helical" evidence="2">
    <location>
        <begin position="165"/>
        <end position="191"/>
    </location>
</feature>
<feature type="region of interest" description="Disordered" evidence="1">
    <location>
        <begin position="1"/>
        <end position="87"/>
    </location>
</feature>
<feature type="transmembrane region" description="Helical" evidence="2">
    <location>
        <begin position="203"/>
        <end position="225"/>
    </location>
</feature>
<feature type="compositionally biased region" description="Low complexity" evidence="1">
    <location>
        <begin position="13"/>
        <end position="28"/>
    </location>
</feature>
<feature type="transmembrane region" description="Helical" evidence="2">
    <location>
        <begin position="256"/>
        <end position="280"/>
    </location>
</feature>
<dbReference type="GeneID" id="25562036"/>
<keyword evidence="4" id="KW-1185">Reference proteome</keyword>
<reference evidence="3 4" key="1">
    <citation type="submission" date="2010-05" db="EMBL/GenBank/DDBJ databases">
        <title>The Genome Sequence of Thecamonas trahens ATCC 50062.</title>
        <authorList>
            <consortium name="The Broad Institute Genome Sequencing Platform"/>
            <person name="Russ C."/>
            <person name="Cuomo C."/>
            <person name="Shea T."/>
            <person name="Young S.K."/>
            <person name="Zeng Q."/>
            <person name="Koehrsen M."/>
            <person name="Haas B."/>
            <person name="Borodovsky M."/>
            <person name="Guigo R."/>
            <person name="Alvarado L."/>
            <person name="Berlin A."/>
            <person name="Bochicchio J."/>
            <person name="Borenstein D."/>
            <person name="Chapman S."/>
            <person name="Chen Z."/>
            <person name="Freedman E."/>
            <person name="Gellesch M."/>
            <person name="Goldberg J."/>
            <person name="Griggs A."/>
            <person name="Gujja S."/>
            <person name="Heilman E."/>
            <person name="Heiman D."/>
            <person name="Hepburn T."/>
            <person name="Howarth C."/>
            <person name="Jen D."/>
            <person name="Larson L."/>
            <person name="Mehta T."/>
            <person name="Park D."/>
            <person name="Pearson M."/>
            <person name="Roberts A."/>
            <person name="Saif S."/>
            <person name="Shenoy N."/>
            <person name="Sisk P."/>
            <person name="Stolte C."/>
            <person name="Sykes S."/>
            <person name="Thomson T."/>
            <person name="Walk T."/>
            <person name="White J."/>
            <person name="Yandava C."/>
            <person name="Burger G."/>
            <person name="Gray M.W."/>
            <person name="Holland P.W.H."/>
            <person name="King N."/>
            <person name="Lang F.B.F."/>
            <person name="Roger A.J."/>
            <person name="Ruiz-Trillo I."/>
            <person name="Lander E."/>
            <person name="Nusbaum C."/>
        </authorList>
    </citation>
    <scope>NUCLEOTIDE SEQUENCE [LARGE SCALE GENOMIC DNA]</scope>
    <source>
        <strain evidence="3 4">ATCC 50062</strain>
    </source>
</reference>
<name>A0A0L0DW33_THETB</name>
<evidence type="ECO:0008006" key="5">
    <source>
        <dbReference type="Google" id="ProtNLM"/>
    </source>
</evidence>
<keyword evidence="2" id="KW-1133">Transmembrane helix</keyword>
<keyword evidence="2" id="KW-0812">Transmembrane</keyword>
<accession>A0A0L0DW33</accession>
<gene>
    <name evidence="3" type="ORF">AMSG_02352</name>
</gene>
<evidence type="ECO:0000256" key="1">
    <source>
        <dbReference type="SAM" id="MobiDB-lite"/>
    </source>
</evidence>
<evidence type="ECO:0000313" key="4">
    <source>
        <dbReference type="Proteomes" id="UP000054408"/>
    </source>
</evidence>
<feature type="compositionally biased region" description="Low complexity" evidence="1">
    <location>
        <begin position="128"/>
        <end position="145"/>
    </location>
</feature>
<feature type="region of interest" description="Disordered" evidence="1">
    <location>
        <begin position="102"/>
        <end position="145"/>
    </location>
</feature>
<organism evidence="3 4">
    <name type="scientific">Thecamonas trahens ATCC 50062</name>
    <dbReference type="NCBI Taxonomy" id="461836"/>
    <lineage>
        <taxon>Eukaryota</taxon>
        <taxon>Apusozoa</taxon>
        <taxon>Apusomonadida</taxon>
        <taxon>Apusomonadidae</taxon>
        <taxon>Thecamonas</taxon>
    </lineage>
</organism>
<proteinExistence type="predicted"/>
<dbReference type="EMBL" id="GL349441">
    <property type="protein sequence ID" value="KNC56382.1"/>
    <property type="molecule type" value="Genomic_DNA"/>
</dbReference>
<protein>
    <recommendedName>
        <fullName evidence="5">Transmembrane protein</fullName>
    </recommendedName>
</protein>
<dbReference type="RefSeq" id="XP_013760897.1">
    <property type="nucleotide sequence ID" value="XM_013905443.1"/>
</dbReference>
<sequence length="325" mass="34281">MRPDALPTVPAPSSSSWSSASYTGSGSAELEDVVPRVARSAQAGAGENKPQPPEYVEPQRDRFGRLVGGRYAPKHTRRKSRTIGTAAAAGRASAGAIGAAAGGDGGAGGVDEPQAKRNKRVRRSKGGRSTAASRAAVAEPAEAEQVPAVTRRMAEPKAKLDCGDWIRIGVATTVFVFNLVVFITCSAILYVNYDDPCDKKINIGLALLATWFGMLTCTSLGLFYARIRAVMTKTSLPPSSSSPGEARMTAKVYHTACMLSTAVVAASMVLVAGISSIFVFTSSEAKCDTGLYNAGYYYTLIAFGESGAWMLAMGCLFCFHYLDTM</sequence>
<feature type="compositionally biased region" description="Basic residues" evidence="1">
    <location>
        <begin position="72"/>
        <end position="81"/>
    </location>
</feature>
<evidence type="ECO:0000313" key="3">
    <source>
        <dbReference type="EMBL" id="KNC56382.1"/>
    </source>
</evidence>
<dbReference type="Proteomes" id="UP000054408">
    <property type="component" value="Unassembled WGS sequence"/>
</dbReference>
<dbReference type="AlphaFoldDB" id="A0A0L0DW33"/>